<keyword evidence="5" id="KW-0648">Protein biosynthesis</keyword>
<dbReference type="GO" id="GO:0003743">
    <property type="term" value="F:translation initiation factor activity"/>
    <property type="evidence" value="ECO:0007669"/>
    <property type="project" value="UniProtKB-KW"/>
</dbReference>
<feature type="compositionally biased region" description="Basic and acidic residues" evidence="3">
    <location>
        <begin position="194"/>
        <end position="220"/>
    </location>
</feature>
<dbReference type="GO" id="GO:0003723">
    <property type="term" value="F:RNA binding"/>
    <property type="evidence" value="ECO:0007669"/>
    <property type="project" value="UniProtKB-UniRule"/>
</dbReference>
<feature type="compositionally biased region" description="Basic and acidic residues" evidence="3">
    <location>
        <begin position="148"/>
        <end position="163"/>
    </location>
</feature>
<dbReference type="AlphaFoldDB" id="A0A2B7ZRN4"/>
<dbReference type="Proteomes" id="UP000226031">
    <property type="component" value="Unassembled WGS sequence"/>
</dbReference>
<evidence type="ECO:0000313" key="6">
    <source>
        <dbReference type="Proteomes" id="UP000226031"/>
    </source>
</evidence>
<sequence length="588" mass="64242">MSVGTFLADENFGSWADEMDEFPMPAVPEPRASYGGERRAFSGYGNDTGGIERDHRGYAIREELPLPTQPPYTAHIGNLSFEAAQADISDLFADCEVTNVRIVEDKMTRAPKGFGYVEFATVEGLKKALSLQGTPLQGRNIRVSVAEPPKERQDTRDFSDWSRKGPLPDAPSQRRVSDRPGFGARGQDSMSDAGGDRPGRRTFEPADGKVRDYGNWERKGPLSPSLATASLAREGGRPRSKDGPQFRKASPAWGEARSQDGSRPPRREFHERPAPERVPTAPELDNQWRARMRPDAPAPKPAAPAPEAAPAAAPPAPAQRPKLNLQKRTVEAEPASPTAPTSDSKASPFGGARPIDTSAREREVEERRQLALRQKKEAEEKAKAEKAEKQKAAKEQEQQTKEQAAKAESVSATSANGAKEDSSDAPQAGKNIEILRRAGNTEEAPEAEQSTETDAPNEKAEIPKEPKEPKEPKDQPKEQSEEQSKEPSKEPREPREPRELKEPREPKEPARQQPPSKSNGNWRNGAPRSRGPSHGHAPPRGQGQSKGQQPKAPAAESASPSPAEPEEEGWSTVSSKPRNSRRGNQTRG</sequence>
<dbReference type="SUPFAM" id="SSF54928">
    <property type="entry name" value="RNA-binding domain, RBD"/>
    <property type="match status" value="1"/>
</dbReference>
<dbReference type="STRING" id="73230.A0A2B7ZRN4"/>
<evidence type="ECO:0000256" key="1">
    <source>
        <dbReference type="ARBA" id="ARBA00022884"/>
    </source>
</evidence>
<dbReference type="Gene3D" id="3.30.70.330">
    <property type="match status" value="1"/>
</dbReference>
<keyword evidence="5" id="KW-0396">Initiation factor</keyword>
<feature type="region of interest" description="Disordered" evidence="3">
    <location>
        <begin position="140"/>
        <end position="588"/>
    </location>
</feature>
<dbReference type="FunFam" id="3.30.70.330:FF:000356">
    <property type="entry name" value="Translation initiation factor 4B"/>
    <property type="match status" value="1"/>
</dbReference>
<evidence type="ECO:0000259" key="4">
    <source>
        <dbReference type="PROSITE" id="PS50102"/>
    </source>
</evidence>
<keyword evidence="6" id="KW-1185">Reference proteome</keyword>
<reference evidence="5 6" key="1">
    <citation type="submission" date="2017-10" db="EMBL/GenBank/DDBJ databases">
        <title>Comparative genomics in systemic dimorphic fungi from Ajellomycetaceae.</title>
        <authorList>
            <person name="Munoz J.F."/>
            <person name="Mcewen J.G."/>
            <person name="Clay O.K."/>
            <person name="Cuomo C.A."/>
        </authorList>
    </citation>
    <scope>NUCLEOTIDE SEQUENCE [LARGE SCALE GENOMIC DNA]</scope>
    <source>
        <strain evidence="5 6">UAMH4076</strain>
    </source>
</reference>
<feature type="compositionally biased region" description="Low complexity" evidence="3">
    <location>
        <begin position="550"/>
        <end position="561"/>
    </location>
</feature>
<comment type="caution">
    <text evidence="5">The sequence shown here is derived from an EMBL/GenBank/DDBJ whole genome shotgun (WGS) entry which is preliminary data.</text>
</comment>
<dbReference type="EMBL" id="PDND01000013">
    <property type="protein sequence ID" value="PGH35970.1"/>
    <property type="molecule type" value="Genomic_DNA"/>
</dbReference>
<dbReference type="SMART" id="SM00360">
    <property type="entry name" value="RRM"/>
    <property type="match status" value="1"/>
</dbReference>
<proteinExistence type="predicted"/>
<evidence type="ECO:0000313" key="5">
    <source>
        <dbReference type="EMBL" id="PGH35970.1"/>
    </source>
</evidence>
<dbReference type="InterPro" id="IPR035979">
    <property type="entry name" value="RBD_domain_sf"/>
</dbReference>
<name>A0A2B7ZRN4_9EURO</name>
<dbReference type="InterPro" id="IPR012677">
    <property type="entry name" value="Nucleotide-bd_a/b_plait_sf"/>
</dbReference>
<dbReference type="PROSITE" id="PS50102">
    <property type="entry name" value="RRM"/>
    <property type="match status" value="1"/>
</dbReference>
<protein>
    <submittedName>
        <fullName evidence="5">Translation initiation factor 4B</fullName>
    </submittedName>
</protein>
<organism evidence="5 6">
    <name type="scientific">[Emmonsia] crescens</name>
    <dbReference type="NCBI Taxonomy" id="73230"/>
    <lineage>
        <taxon>Eukaryota</taxon>
        <taxon>Fungi</taxon>
        <taxon>Dikarya</taxon>
        <taxon>Ascomycota</taxon>
        <taxon>Pezizomycotina</taxon>
        <taxon>Eurotiomycetes</taxon>
        <taxon>Eurotiomycetidae</taxon>
        <taxon>Onygenales</taxon>
        <taxon>Ajellomycetaceae</taxon>
        <taxon>Emergomyces</taxon>
    </lineage>
</organism>
<dbReference type="PANTHER" id="PTHR23236">
    <property type="entry name" value="EUKARYOTIC TRANSLATION INITIATION FACTOR 4B/4H"/>
    <property type="match status" value="1"/>
</dbReference>
<evidence type="ECO:0000256" key="2">
    <source>
        <dbReference type="PROSITE-ProRule" id="PRU00176"/>
    </source>
</evidence>
<dbReference type="InterPro" id="IPR000504">
    <property type="entry name" value="RRM_dom"/>
</dbReference>
<feature type="compositionally biased region" description="Basic and acidic residues" evidence="3">
    <location>
        <begin position="257"/>
        <end position="275"/>
    </location>
</feature>
<dbReference type="VEuPathDB" id="FungiDB:EMCG_06651"/>
<keyword evidence="1 2" id="KW-0694">RNA-binding</keyword>
<feature type="compositionally biased region" description="Basic and acidic residues" evidence="3">
    <location>
        <begin position="358"/>
        <end position="405"/>
    </location>
</feature>
<dbReference type="Pfam" id="PF00076">
    <property type="entry name" value="RRM_1"/>
    <property type="match status" value="1"/>
</dbReference>
<dbReference type="PANTHER" id="PTHR23236:SF11">
    <property type="entry name" value="EUKARYOTIC TRANSLATION INITIATION FACTOR 4H"/>
    <property type="match status" value="1"/>
</dbReference>
<gene>
    <name evidence="5" type="ORF">GX50_01140</name>
</gene>
<accession>A0A2B7ZRN4</accession>
<feature type="compositionally biased region" description="Basic and acidic residues" evidence="3">
    <location>
        <begin position="234"/>
        <end position="245"/>
    </location>
</feature>
<dbReference type="GO" id="GO:0005730">
    <property type="term" value="C:nucleolus"/>
    <property type="evidence" value="ECO:0007669"/>
    <property type="project" value="TreeGrafter"/>
</dbReference>
<feature type="domain" description="RRM" evidence="4">
    <location>
        <begin position="72"/>
        <end position="148"/>
    </location>
</feature>
<feature type="compositionally biased region" description="Basic and acidic residues" evidence="3">
    <location>
        <begin position="456"/>
        <end position="510"/>
    </location>
</feature>
<feature type="compositionally biased region" description="Polar residues" evidence="3">
    <location>
        <begin position="571"/>
        <end position="588"/>
    </location>
</feature>
<evidence type="ECO:0000256" key="3">
    <source>
        <dbReference type="SAM" id="MobiDB-lite"/>
    </source>
</evidence>